<dbReference type="Gene3D" id="3.30.457.10">
    <property type="entry name" value="Copper amine oxidase-like, N-terminal domain"/>
    <property type="match status" value="1"/>
</dbReference>
<evidence type="ECO:0000313" key="3">
    <source>
        <dbReference type="EMBL" id="WRP13890.1"/>
    </source>
</evidence>
<feature type="compositionally biased region" description="Basic residues" evidence="1">
    <location>
        <begin position="266"/>
        <end position="275"/>
    </location>
</feature>
<dbReference type="Pfam" id="PF07833">
    <property type="entry name" value="Cu_amine_oxidN1"/>
    <property type="match status" value="1"/>
</dbReference>
<feature type="compositionally biased region" description="Low complexity" evidence="1">
    <location>
        <begin position="204"/>
        <end position="218"/>
    </location>
</feature>
<name>A0ABZ1BMV5_9FIRM</name>
<evidence type="ECO:0000313" key="4">
    <source>
        <dbReference type="Proteomes" id="UP001333102"/>
    </source>
</evidence>
<reference evidence="4" key="1">
    <citation type="submission" date="2023-12" db="EMBL/GenBank/DDBJ databases">
        <title>Novel isolates from deep terrestrial aquifers shed light on the physiology and ecology of the class Limnochordia.</title>
        <authorList>
            <person name="Karnachuk O.V."/>
            <person name="Lukina A.P."/>
            <person name="Avakyan M.R."/>
            <person name="Kadnikov V."/>
            <person name="Begmatov S."/>
            <person name="Beletsky A.V."/>
            <person name="Mardanov A.V."/>
            <person name="Ravin N.V."/>
        </authorList>
    </citation>
    <scope>NUCLEOTIDE SEQUENCE [LARGE SCALE GENOMIC DNA]</scope>
    <source>
        <strain evidence="4">LN</strain>
    </source>
</reference>
<feature type="region of interest" description="Disordered" evidence="1">
    <location>
        <begin position="252"/>
        <end position="299"/>
    </location>
</feature>
<proteinExistence type="predicted"/>
<organism evidence="3 4">
    <name type="scientific">Geochorda subterranea</name>
    <dbReference type="NCBI Taxonomy" id="3109564"/>
    <lineage>
        <taxon>Bacteria</taxon>
        <taxon>Bacillati</taxon>
        <taxon>Bacillota</taxon>
        <taxon>Limnochordia</taxon>
        <taxon>Limnochordales</taxon>
        <taxon>Geochordaceae</taxon>
        <taxon>Geochorda</taxon>
    </lineage>
</organism>
<feature type="compositionally biased region" description="Pro residues" evidence="1">
    <location>
        <begin position="154"/>
        <end position="165"/>
    </location>
</feature>
<evidence type="ECO:0000256" key="1">
    <source>
        <dbReference type="SAM" id="MobiDB-lite"/>
    </source>
</evidence>
<evidence type="ECO:0000259" key="2">
    <source>
        <dbReference type="Pfam" id="PF07833"/>
    </source>
</evidence>
<dbReference type="Proteomes" id="UP001333102">
    <property type="component" value="Chromosome"/>
</dbReference>
<dbReference type="RefSeq" id="WP_324668152.1">
    <property type="nucleotide sequence ID" value="NZ_CP141614.1"/>
</dbReference>
<feature type="region of interest" description="Disordered" evidence="1">
    <location>
        <begin position="154"/>
        <end position="229"/>
    </location>
</feature>
<dbReference type="EMBL" id="CP141614">
    <property type="protein sequence ID" value="WRP13890.1"/>
    <property type="molecule type" value="Genomic_DNA"/>
</dbReference>
<protein>
    <submittedName>
        <fullName evidence="3">Copper amine oxidase N-terminal domain-containing protein</fullName>
    </submittedName>
</protein>
<gene>
    <name evidence="3" type="ORF">VLY81_10685</name>
</gene>
<sequence length="299" mass="31730">MEAHRAPIRWLRWGAVATVLLATGLLALVAHARQAAAPTRSTVWWDGLPVAMEEPAQMLNGTLMVPVRLFEVVGARVTWDGATKTAVLQRGEASVRLTVGSLHAWVDERRVSLPEPPLLVEGRLMVPLRAAAEGLGLEVRWDARLGRAELVAPAPVPEQPIPSPPPRRRQAGSGRAAESARRAAAGHAAQGGPHHGREPRVHRAAAAAPSAAPQATPYVPSPLPSPPPMRPSLEDRMAMLLSVLPVPRAADEGRLAASTGRATPGGRRRGARGWRRNAAGPRCPGRHAVADGGLFGQDR</sequence>
<dbReference type="InterPro" id="IPR036582">
    <property type="entry name" value="Mao_N_sf"/>
</dbReference>
<accession>A0ABZ1BMV5</accession>
<keyword evidence="4" id="KW-1185">Reference proteome</keyword>
<feature type="compositionally biased region" description="Pro residues" evidence="1">
    <location>
        <begin position="219"/>
        <end position="229"/>
    </location>
</feature>
<feature type="compositionally biased region" description="Low complexity" evidence="1">
    <location>
        <begin position="171"/>
        <end position="192"/>
    </location>
</feature>
<dbReference type="SUPFAM" id="SSF55383">
    <property type="entry name" value="Copper amine oxidase, domain N"/>
    <property type="match status" value="1"/>
</dbReference>
<feature type="compositionally biased region" description="Low complexity" evidence="1">
    <location>
        <begin position="256"/>
        <end position="265"/>
    </location>
</feature>
<dbReference type="InterPro" id="IPR012854">
    <property type="entry name" value="Cu_amine_oxidase-like_N"/>
</dbReference>
<feature type="domain" description="Copper amine oxidase-like N-terminal" evidence="2">
    <location>
        <begin position="46"/>
        <end position="143"/>
    </location>
</feature>